<dbReference type="GeneID" id="91087696"/>
<dbReference type="AlphaFoldDB" id="A0AAJ8JTP7"/>
<dbReference type="KEGG" id="cdep:91087696"/>
<keyword evidence="3" id="KW-0576">Peroxisome</keyword>
<dbReference type="GO" id="GO:0016559">
    <property type="term" value="P:peroxisome fission"/>
    <property type="evidence" value="ECO:0007669"/>
    <property type="project" value="InterPro"/>
</dbReference>
<evidence type="ECO:0000256" key="2">
    <source>
        <dbReference type="ARBA" id="ARBA00023136"/>
    </source>
</evidence>
<dbReference type="RefSeq" id="XP_066068981.1">
    <property type="nucleotide sequence ID" value="XM_066212884.1"/>
</dbReference>
<evidence type="ECO:0000256" key="3">
    <source>
        <dbReference type="ARBA" id="ARBA00023140"/>
    </source>
</evidence>
<evidence type="ECO:0000256" key="1">
    <source>
        <dbReference type="ARBA" id="ARBA00022593"/>
    </source>
</evidence>
<protein>
    <recommendedName>
        <fullName evidence="7">Peroxisomal biogenesis factor 11</fullName>
    </recommendedName>
</protein>
<sequence length="253" mass="28117">MKNLAADIILHPKLSQSLAILATTVGRDKVTRLIQYLARLIAWSLLRRGNVEEAARWDGLKGGLANGRKVMRLFRPAEFLQSAMNLAQRPISTFRGPGKVAHFAQIGRQIGFLKLDKAMAAKYQRLMYKFWFAGIMCSLISSSASLIRLRADSKRFALSAEIAKRGEKEAQDPQEVAHQIAERRERGRALLAQRQTILSQLVSDTLDVWIPATGLGYTNVNDGVLGAFGAITSYMALQTQWRRHAAAGIKRTA</sequence>
<dbReference type="InterPro" id="IPR008733">
    <property type="entry name" value="PEX11"/>
</dbReference>
<proteinExistence type="predicted"/>
<dbReference type="Proteomes" id="UP000094043">
    <property type="component" value="Chromosome 4"/>
</dbReference>
<keyword evidence="1" id="KW-0962">Peroxisome biogenesis</keyword>
<dbReference type="PANTHER" id="PTHR12652">
    <property type="entry name" value="PEROXISOMAL BIOGENESIS FACTOR 11"/>
    <property type="match status" value="1"/>
</dbReference>
<organism evidence="5 6">
    <name type="scientific">Cryptococcus depauperatus CBS 7841</name>
    <dbReference type="NCBI Taxonomy" id="1295531"/>
    <lineage>
        <taxon>Eukaryota</taxon>
        <taxon>Fungi</taxon>
        <taxon>Dikarya</taxon>
        <taxon>Basidiomycota</taxon>
        <taxon>Agaricomycotina</taxon>
        <taxon>Tremellomycetes</taxon>
        <taxon>Tremellales</taxon>
        <taxon>Cryptococcaceae</taxon>
        <taxon>Cryptococcus</taxon>
    </lineage>
</organism>
<evidence type="ECO:0000313" key="5">
    <source>
        <dbReference type="EMBL" id="WVN88281.1"/>
    </source>
</evidence>
<dbReference type="EMBL" id="CP143787">
    <property type="protein sequence ID" value="WVN88281.1"/>
    <property type="molecule type" value="Genomic_DNA"/>
</dbReference>
<evidence type="ECO:0000313" key="6">
    <source>
        <dbReference type="Proteomes" id="UP000094043"/>
    </source>
</evidence>
<name>A0AAJ8JTP7_9TREE</name>
<accession>A0AAJ8JTP7</accession>
<evidence type="ECO:0008006" key="7">
    <source>
        <dbReference type="Google" id="ProtNLM"/>
    </source>
</evidence>
<comment type="subcellular location">
    <subcellularLocation>
        <location evidence="4">Peroxisome membrane</location>
    </subcellularLocation>
</comment>
<keyword evidence="2" id="KW-0472">Membrane</keyword>
<reference evidence="5" key="3">
    <citation type="submission" date="2024-01" db="EMBL/GenBank/DDBJ databases">
        <authorList>
            <person name="Coelho M.A."/>
            <person name="David-Palma M."/>
            <person name="Shea T."/>
            <person name="Sun S."/>
            <person name="Cuomo C.A."/>
            <person name="Heitman J."/>
        </authorList>
    </citation>
    <scope>NUCLEOTIDE SEQUENCE</scope>
    <source>
        <strain evidence="5">CBS 7841</strain>
    </source>
</reference>
<evidence type="ECO:0000256" key="4">
    <source>
        <dbReference type="ARBA" id="ARBA00046271"/>
    </source>
</evidence>
<dbReference type="Pfam" id="PF05648">
    <property type="entry name" value="PEX11"/>
    <property type="match status" value="1"/>
</dbReference>
<dbReference type="PANTHER" id="PTHR12652:SF50">
    <property type="entry name" value="PEROXIN 11"/>
    <property type="match status" value="1"/>
</dbReference>
<keyword evidence="6" id="KW-1185">Reference proteome</keyword>
<dbReference type="GO" id="GO:0005778">
    <property type="term" value="C:peroxisomal membrane"/>
    <property type="evidence" value="ECO:0007669"/>
    <property type="project" value="UniProtKB-SubCell"/>
</dbReference>
<reference evidence="5" key="1">
    <citation type="submission" date="2016-06" db="EMBL/GenBank/DDBJ databases">
        <authorList>
            <person name="Cuomo C."/>
            <person name="Litvintseva A."/>
            <person name="Heitman J."/>
            <person name="Chen Y."/>
            <person name="Sun S."/>
            <person name="Springer D."/>
            <person name="Dromer F."/>
            <person name="Young S."/>
            <person name="Zeng Q."/>
            <person name="Chapman S."/>
            <person name="Gujja S."/>
            <person name="Saif S."/>
            <person name="Birren B."/>
        </authorList>
    </citation>
    <scope>NUCLEOTIDE SEQUENCE</scope>
    <source>
        <strain evidence="5">CBS 7841</strain>
    </source>
</reference>
<gene>
    <name evidence="5" type="ORF">L203_103485</name>
</gene>
<reference evidence="5" key="2">
    <citation type="journal article" date="2022" name="Elife">
        <title>Obligate sexual reproduction of a homothallic fungus closely related to the Cryptococcus pathogenic species complex.</title>
        <authorList>
            <person name="Passer A.R."/>
            <person name="Clancey S.A."/>
            <person name="Shea T."/>
            <person name="David-Palma M."/>
            <person name="Averette A.F."/>
            <person name="Boekhout T."/>
            <person name="Porcel B.M."/>
            <person name="Nowrousian M."/>
            <person name="Cuomo C.A."/>
            <person name="Sun S."/>
            <person name="Heitman J."/>
            <person name="Coelho M.A."/>
        </authorList>
    </citation>
    <scope>NUCLEOTIDE SEQUENCE</scope>
    <source>
        <strain evidence="5">CBS 7841</strain>
    </source>
</reference>